<gene>
    <name evidence="1" type="ORF">NQ318_001114</name>
</gene>
<evidence type="ECO:0000313" key="1">
    <source>
        <dbReference type="EMBL" id="KAJ8962716.1"/>
    </source>
</evidence>
<sequence length="70" mass="7940">MEKIKQRVCLKFCVSNGIAATESLKLLQKYFGESYSIENAKRRVEVAKEMLANVADDPTFIKRIITGDET</sequence>
<name>A0AAV8ZG84_9CUCU</name>
<comment type="caution">
    <text evidence="1">The sequence shown here is derived from an EMBL/GenBank/DDBJ whole genome shotgun (WGS) entry which is preliminary data.</text>
</comment>
<dbReference type="AlphaFoldDB" id="A0AAV8ZG84"/>
<protein>
    <recommendedName>
        <fullName evidence="3">Mos1 transposase HTH domain-containing protein</fullName>
    </recommendedName>
</protein>
<dbReference type="EMBL" id="JAPWTK010000002">
    <property type="protein sequence ID" value="KAJ8962716.1"/>
    <property type="molecule type" value="Genomic_DNA"/>
</dbReference>
<keyword evidence="2" id="KW-1185">Reference proteome</keyword>
<dbReference type="Proteomes" id="UP001162162">
    <property type="component" value="Unassembled WGS sequence"/>
</dbReference>
<organism evidence="1 2">
    <name type="scientific">Aromia moschata</name>
    <dbReference type="NCBI Taxonomy" id="1265417"/>
    <lineage>
        <taxon>Eukaryota</taxon>
        <taxon>Metazoa</taxon>
        <taxon>Ecdysozoa</taxon>
        <taxon>Arthropoda</taxon>
        <taxon>Hexapoda</taxon>
        <taxon>Insecta</taxon>
        <taxon>Pterygota</taxon>
        <taxon>Neoptera</taxon>
        <taxon>Endopterygota</taxon>
        <taxon>Coleoptera</taxon>
        <taxon>Polyphaga</taxon>
        <taxon>Cucujiformia</taxon>
        <taxon>Chrysomeloidea</taxon>
        <taxon>Cerambycidae</taxon>
        <taxon>Cerambycinae</taxon>
        <taxon>Callichromatini</taxon>
        <taxon>Aromia</taxon>
    </lineage>
</organism>
<evidence type="ECO:0008006" key="3">
    <source>
        <dbReference type="Google" id="ProtNLM"/>
    </source>
</evidence>
<evidence type="ECO:0000313" key="2">
    <source>
        <dbReference type="Proteomes" id="UP001162162"/>
    </source>
</evidence>
<accession>A0AAV8ZG84</accession>
<proteinExistence type="predicted"/>
<reference evidence="1" key="1">
    <citation type="journal article" date="2023" name="Insect Mol. Biol.">
        <title>Genome sequencing provides insights into the evolution of gene families encoding plant cell wall-degrading enzymes in longhorned beetles.</title>
        <authorList>
            <person name="Shin N.R."/>
            <person name="Okamura Y."/>
            <person name="Kirsch R."/>
            <person name="Pauchet Y."/>
        </authorList>
    </citation>
    <scope>NUCLEOTIDE SEQUENCE</scope>
    <source>
        <strain evidence="1">AMC_N1</strain>
    </source>
</reference>